<feature type="transmembrane region" description="Helical" evidence="2">
    <location>
        <begin position="49"/>
        <end position="70"/>
    </location>
</feature>
<dbReference type="Gene3D" id="3.40.630.190">
    <property type="entry name" value="LCP protein"/>
    <property type="match status" value="1"/>
</dbReference>
<keyword evidence="5" id="KW-1185">Reference proteome</keyword>
<evidence type="ECO:0000313" key="5">
    <source>
        <dbReference type="Proteomes" id="UP000676967"/>
    </source>
</evidence>
<evidence type="ECO:0000259" key="3">
    <source>
        <dbReference type="Pfam" id="PF03816"/>
    </source>
</evidence>
<dbReference type="InterPro" id="IPR004474">
    <property type="entry name" value="LytR_CpsA_psr"/>
</dbReference>
<proteinExistence type="inferred from homology"/>
<feature type="domain" description="Cell envelope-related transcriptional attenuator" evidence="3">
    <location>
        <begin position="112"/>
        <end position="255"/>
    </location>
</feature>
<dbReference type="PANTHER" id="PTHR33392:SF6">
    <property type="entry name" value="POLYISOPRENYL-TEICHOIC ACID--PEPTIDOGLYCAN TEICHOIC ACID TRANSFERASE TAGU"/>
    <property type="match status" value="1"/>
</dbReference>
<name>A0ABM7LWQ0_9ACTN</name>
<keyword evidence="2" id="KW-0472">Membrane</keyword>
<gene>
    <name evidence="4" type="ORF">Aiant_43920</name>
</gene>
<keyword evidence="2" id="KW-0812">Transmembrane</keyword>
<sequence length="349" mass="37129">MSERMSRVEEELRAAFERHEVMVPAAAPVRDRIDIAWVRVKRRRAKRRVIGAAAAVLLAGAALPVVSSGWGHGGPPAGEVASLVGDPPAPITGPVDVLLIGTDSPVTEKLARADTVMLLHVPADRSAAWMISFPRDGAVEIPGHGLEKLNSALYYGGPELLRKTVTKLTGVEPDATVTADFSALSAVTDAVGGVRMCLSQAIEPVAGRKGFAKGCQQIDGDEITPLLRGRLGLKNGTYDRDQNAQSFLRALMAKTIGDNGTSDPARLLRLLDAASSGMRVDGDVADLLQVAGALGVPELIGVRETTFHPAPGAEFREQIYPTVGKSLYQAIRDDRLAEWAVANPRLISR</sequence>
<accession>A0ABM7LWQ0</accession>
<dbReference type="Pfam" id="PF03816">
    <property type="entry name" value="LytR_cpsA_psr"/>
    <property type="match status" value="1"/>
</dbReference>
<dbReference type="RefSeq" id="WP_189331921.1">
    <property type="nucleotide sequence ID" value="NZ_AP023356.1"/>
</dbReference>
<keyword evidence="2" id="KW-1133">Transmembrane helix</keyword>
<dbReference type="InterPro" id="IPR050922">
    <property type="entry name" value="LytR/CpsA/Psr_CW_biosynth"/>
</dbReference>
<evidence type="ECO:0000256" key="2">
    <source>
        <dbReference type="SAM" id="Phobius"/>
    </source>
</evidence>
<reference evidence="4 5" key="1">
    <citation type="submission" date="2020-08" db="EMBL/GenBank/DDBJ databases">
        <title>Whole genome shotgun sequence of Actinoplanes ianthinogenes NBRC 13996.</title>
        <authorList>
            <person name="Komaki H."/>
            <person name="Tamura T."/>
        </authorList>
    </citation>
    <scope>NUCLEOTIDE SEQUENCE [LARGE SCALE GENOMIC DNA]</scope>
    <source>
        <strain evidence="4 5">NBRC 13996</strain>
    </source>
</reference>
<dbReference type="NCBIfam" id="TIGR00350">
    <property type="entry name" value="lytR_cpsA_psr"/>
    <property type="match status" value="1"/>
</dbReference>
<dbReference type="Proteomes" id="UP000676967">
    <property type="component" value="Chromosome"/>
</dbReference>
<organism evidence="4 5">
    <name type="scientific">Actinoplanes ianthinogenes</name>
    <dbReference type="NCBI Taxonomy" id="122358"/>
    <lineage>
        <taxon>Bacteria</taxon>
        <taxon>Bacillati</taxon>
        <taxon>Actinomycetota</taxon>
        <taxon>Actinomycetes</taxon>
        <taxon>Micromonosporales</taxon>
        <taxon>Micromonosporaceae</taxon>
        <taxon>Actinoplanes</taxon>
    </lineage>
</organism>
<dbReference type="PANTHER" id="PTHR33392">
    <property type="entry name" value="POLYISOPRENYL-TEICHOIC ACID--PEPTIDOGLYCAN TEICHOIC ACID TRANSFERASE TAGU"/>
    <property type="match status" value="1"/>
</dbReference>
<evidence type="ECO:0000313" key="4">
    <source>
        <dbReference type="EMBL" id="BCJ43735.1"/>
    </source>
</evidence>
<protein>
    <recommendedName>
        <fullName evidence="3">Cell envelope-related transcriptional attenuator domain-containing protein</fullName>
    </recommendedName>
</protein>
<comment type="similarity">
    <text evidence="1">Belongs to the LytR/CpsA/Psr (LCP) family.</text>
</comment>
<evidence type="ECO:0000256" key="1">
    <source>
        <dbReference type="ARBA" id="ARBA00006068"/>
    </source>
</evidence>
<dbReference type="EMBL" id="AP023356">
    <property type="protein sequence ID" value="BCJ43735.1"/>
    <property type="molecule type" value="Genomic_DNA"/>
</dbReference>